<evidence type="ECO:0000256" key="4">
    <source>
        <dbReference type="ARBA" id="ARBA00022723"/>
    </source>
</evidence>
<dbReference type="Gene3D" id="3.30.70.890">
    <property type="entry name" value="GHMP kinase, C-terminal domain"/>
    <property type="match status" value="1"/>
</dbReference>
<evidence type="ECO:0000256" key="1">
    <source>
        <dbReference type="ARBA" id="ARBA00006566"/>
    </source>
</evidence>
<sequence>MGADVYFTEAWTQTEGAQRVRTLFENSYGAQPAGVWQAPGRVNLIGEHTDYNGGVALPIALPHRTYAAMSPREDRTIRLVSAQDDGGIREVSLDEIGPADSAHRVEGWPAYVAGVAWALEQAGVEGIRGFDLAIDSCVPFGSGLSSSAALECAVAVGLDALFELGLAGSAEEPNDEGRKTLVAACIRAENDVAGANTGGLDQAASLRCREGEALFLDCRTGRTEGVPFDLAAEGLALLVTDTRAPHSLADGQYNERRATCEAAAAELGVDVLADVTDRDAAIEKLDDETQVKRVRHVVDEIERTYACIDALRSGPLRGDVLDQVATLFDGSHDSLRDDYEVTCPELDTAVDVARAKGAHGARMTGGGFGGSCIAIVAADQVDEIARAIAEAYAEAGFNAPQFLLASPSLPAGAVSE</sequence>
<gene>
    <name evidence="15" type="primary">galK</name>
    <name evidence="15" type="ORF">H8R10_07815</name>
</gene>
<evidence type="ECO:0000256" key="6">
    <source>
        <dbReference type="ARBA" id="ARBA00022777"/>
    </source>
</evidence>
<dbReference type="EC" id="2.7.1.6" evidence="11"/>
<dbReference type="PRINTS" id="PR00473">
    <property type="entry name" value="GALCTOKINASE"/>
</dbReference>
<protein>
    <recommendedName>
        <fullName evidence="11">Galactokinase</fullName>
        <ecNumber evidence="11">2.7.1.6</ecNumber>
    </recommendedName>
</protein>
<dbReference type="GO" id="GO:0006012">
    <property type="term" value="P:galactose metabolic process"/>
    <property type="evidence" value="ECO:0007669"/>
    <property type="project" value="UniProtKB-UniRule"/>
</dbReference>
<evidence type="ECO:0000313" key="16">
    <source>
        <dbReference type="Proteomes" id="UP000627538"/>
    </source>
</evidence>
<dbReference type="SUPFAM" id="SSF55060">
    <property type="entry name" value="GHMP Kinase, C-terminal domain"/>
    <property type="match status" value="1"/>
</dbReference>
<keyword evidence="6 15" id="KW-0418">Kinase</keyword>
<dbReference type="PIRSF" id="PIRSF000530">
    <property type="entry name" value="Galactokinase"/>
    <property type="match status" value="1"/>
</dbReference>
<dbReference type="Pfam" id="PF10509">
    <property type="entry name" value="GalKase_gal_bdg"/>
    <property type="match status" value="1"/>
</dbReference>
<dbReference type="InterPro" id="IPR000705">
    <property type="entry name" value="Galactokinase"/>
</dbReference>
<dbReference type="GO" id="GO:0004335">
    <property type="term" value="F:galactokinase activity"/>
    <property type="evidence" value="ECO:0007669"/>
    <property type="project" value="UniProtKB-UniRule"/>
</dbReference>
<evidence type="ECO:0000256" key="10">
    <source>
        <dbReference type="ARBA" id="ARBA00023277"/>
    </source>
</evidence>
<evidence type="ECO:0000313" key="15">
    <source>
        <dbReference type="EMBL" id="MBD3690130.1"/>
    </source>
</evidence>
<dbReference type="AlphaFoldDB" id="A0A8I0GDG5"/>
<keyword evidence="7" id="KW-0067">ATP-binding</keyword>
<feature type="domain" description="Galactokinase N-terminal" evidence="14">
    <location>
        <begin position="23"/>
        <end position="71"/>
    </location>
</feature>
<feature type="domain" description="GHMP kinase N-terminal" evidence="12">
    <location>
        <begin position="111"/>
        <end position="206"/>
    </location>
</feature>
<keyword evidence="3 15" id="KW-0808">Transferase</keyword>
<organism evidence="15 16">
    <name type="scientific">Nanchangia anserum</name>
    <dbReference type="NCBI Taxonomy" id="2692125"/>
    <lineage>
        <taxon>Bacteria</taxon>
        <taxon>Bacillati</taxon>
        <taxon>Actinomycetota</taxon>
        <taxon>Actinomycetes</taxon>
        <taxon>Actinomycetales</taxon>
        <taxon>Actinomycetaceae</taxon>
        <taxon>Nanchangia</taxon>
    </lineage>
</organism>
<dbReference type="Proteomes" id="UP000627538">
    <property type="component" value="Unassembled WGS sequence"/>
</dbReference>
<evidence type="ECO:0000256" key="9">
    <source>
        <dbReference type="ARBA" id="ARBA00023144"/>
    </source>
</evidence>
<evidence type="ECO:0000259" key="13">
    <source>
        <dbReference type="Pfam" id="PF08544"/>
    </source>
</evidence>
<proteinExistence type="inferred from homology"/>
<feature type="domain" description="GHMP kinase C-terminal" evidence="13">
    <location>
        <begin position="332"/>
        <end position="393"/>
    </location>
</feature>
<dbReference type="InterPro" id="IPR006204">
    <property type="entry name" value="GHMP_kinase_N_dom"/>
</dbReference>
<keyword evidence="16" id="KW-1185">Reference proteome</keyword>
<evidence type="ECO:0000259" key="14">
    <source>
        <dbReference type="Pfam" id="PF10509"/>
    </source>
</evidence>
<keyword evidence="2" id="KW-0963">Cytoplasm</keyword>
<dbReference type="NCBIfam" id="TIGR00131">
    <property type="entry name" value="gal_kin"/>
    <property type="match status" value="1"/>
</dbReference>
<dbReference type="Gene3D" id="3.30.230.10">
    <property type="match status" value="1"/>
</dbReference>
<dbReference type="InterPro" id="IPR006203">
    <property type="entry name" value="GHMP_knse_ATP-bd_CS"/>
</dbReference>
<comment type="caution">
    <text evidence="15">The sequence shown here is derived from an EMBL/GenBank/DDBJ whole genome shotgun (WGS) entry which is preliminary data.</text>
</comment>
<keyword evidence="5" id="KW-0547">Nucleotide-binding</keyword>
<dbReference type="EMBL" id="JACRUO010000002">
    <property type="protein sequence ID" value="MBD3690130.1"/>
    <property type="molecule type" value="Genomic_DNA"/>
</dbReference>
<dbReference type="PROSITE" id="PS00106">
    <property type="entry name" value="GALACTOKINASE"/>
    <property type="match status" value="1"/>
</dbReference>
<dbReference type="GO" id="GO:0005524">
    <property type="term" value="F:ATP binding"/>
    <property type="evidence" value="ECO:0007669"/>
    <property type="project" value="UniProtKB-UniRule"/>
</dbReference>
<dbReference type="InterPro" id="IPR019741">
    <property type="entry name" value="Galactokinase_CS"/>
</dbReference>
<dbReference type="PROSITE" id="PS00627">
    <property type="entry name" value="GHMP_KINASES_ATP"/>
    <property type="match status" value="1"/>
</dbReference>
<dbReference type="Pfam" id="PF00288">
    <property type="entry name" value="GHMP_kinases_N"/>
    <property type="match status" value="1"/>
</dbReference>
<dbReference type="SUPFAM" id="SSF54211">
    <property type="entry name" value="Ribosomal protein S5 domain 2-like"/>
    <property type="match status" value="1"/>
</dbReference>
<comment type="similarity">
    <text evidence="1">Belongs to the GHMP kinase family. GalK subfamily.</text>
</comment>
<dbReference type="GO" id="GO:0005829">
    <property type="term" value="C:cytosol"/>
    <property type="evidence" value="ECO:0007669"/>
    <property type="project" value="TreeGrafter"/>
</dbReference>
<dbReference type="FunFam" id="3.30.70.890:FF:000001">
    <property type="entry name" value="Galactokinase"/>
    <property type="match status" value="1"/>
</dbReference>
<dbReference type="InterPro" id="IPR019539">
    <property type="entry name" value="GalKase_N"/>
</dbReference>
<evidence type="ECO:0000256" key="3">
    <source>
        <dbReference type="ARBA" id="ARBA00022679"/>
    </source>
</evidence>
<dbReference type="FunFam" id="3.30.230.10:FF:000017">
    <property type="entry name" value="Galactokinase"/>
    <property type="match status" value="1"/>
</dbReference>
<dbReference type="PANTHER" id="PTHR10457:SF7">
    <property type="entry name" value="GALACTOKINASE-RELATED"/>
    <property type="match status" value="1"/>
</dbReference>
<dbReference type="InterPro" id="IPR013750">
    <property type="entry name" value="GHMP_kinase_C_dom"/>
</dbReference>
<evidence type="ECO:0000256" key="11">
    <source>
        <dbReference type="NCBIfam" id="TIGR00131"/>
    </source>
</evidence>
<evidence type="ECO:0000256" key="8">
    <source>
        <dbReference type="ARBA" id="ARBA00022842"/>
    </source>
</evidence>
<dbReference type="Pfam" id="PF08544">
    <property type="entry name" value="GHMP_kinases_C"/>
    <property type="match status" value="1"/>
</dbReference>
<keyword evidence="8" id="KW-0460">Magnesium</keyword>
<dbReference type="InterPro" id="IPR020568">
    <property type="entry name" value="Ribosomal_Su5_D2-typ_SF"/>
</dbReference>
<evidence type="ECO:0000256" key="2">
    <source>
        <dbReference type="ARBA" id="ARBA00022490"/>
    </source>
</evidence>
<dbReference type="RefSeq" id="WP_191072221.1">
    <property type="nucleotide sequence ID" value="NZ_CP060506.1"/>
</dbReference>
<keyword evidence="10" id="KW-0119">Carbohydrate metabolism</keyword>
<name>A0A8I0GDG5_9ACTO</name>
<evidence type="ECO:0000256" key="7">
    <source>
        <dbReference type="ARBA" id="ARBA00022840"/>
    </source>
</evidence>
<dbReference type="InterPro" id="IPR006206">
    <property type="entry name" value="Mevalonate/galactokinase"/>
</dbReference>
<keyword evidence="9" id="KW-0299">Galactose metabolism</keyword>
<evidence type="ECO:0000256" key="5">
    <source>
        <dbReference type="ARBA" id="ARBA00022741"/>
    </source>
</evidence>
<evidence type="ECO:0000259" key="12">
    <source>
        <dbReference type="Pfam" id="PF00288"/>
    </source>
</evidence>
<dbReference type="PRINTS" id="PR00959">
    <property type="entry name" value="MEVGALKINASE"/>
</dbReference>
<dbReference type="PANTHER" id="PTHR10457">
    <property type="entry name" value="MEVALONATE KINASE/GALACTOKINASE"/>
    <property type="match status" value="1"/>
</dbReference>
<keyword evidence="4" id="KW-0479">Metal-binding</keyword>
<dbReference type="InterPro" id="IPR036554">
    <property type="entry name" value="GHMP_kinase_C_sf"/>
</dbReference>
<dbReference type="GO" id="GO:0046872">
    <property type="term" value="F:metal ion binding"/>
    <property type="evidence" value="ECO:0007669"/>
    <property type="project" value="UniProtKB-KW"/>
</dbReference>
<dbReference type="InterPro" id="IPR014721">
    <property type="entry name" value="Ribsml_uS5_D2-typ_fold_subgr"/>
</dbReference>
<reference evidence="15 16" key="1">
    <citation type="submission" date="2020-08" db="EMBL/GenBank/DDBJ databases">
        <title>Winkia gen. nov., sp. nov., isolated from faeces of the Anser albifrons in China.</title>
        <authorList>
            <person name="Liu Q."/>
        </authorList>
    </citation>
    <scope>NUCLEOTIDE SEQUENCE [LARGE SCALE GENOMIC DNA]</scope>
    <source>
        <strain evidence="15 16">C62</strain>
    </source>
</reference>
<accession>A0A8I0GDG5</accession>